<proteinExistence type="predicted"/>
<organism evidence="1 2">
    <name type="scientific">Ditylenchus dipsaci</name>
    <dbReference type="NCBI Taxonomy" id="166011"/>
    <lineage>
        <taxon>Eukaryota</taxon>
        <taxon>Metazoa</taxon>
        <taxon>Ecdysozoa</taxon>
        <taxon>Nematoda</taxon>
        <taxon>Chromadorea</taxon>
        <taxon>Rhabditida</taxon>
        <taxon>Tylenchina</taxon>
        <taxon>Tylenchomorpha</taxon>
        <taxon>Sphaerularioidea</taxon>
        <taxon>Anguinidae</taxon>
        <taxon>Anguininae</taxon>
        <taxon>Ditylenchus</taxon>
    </lineage>
</organism>
<protein>
    <submittedName>
        <fullName evidence="2">Uncharacterized protein</fullName>
    </submittedName>
</protein>
<evidence type="ECO:0000313" key="2">
    <source>
        <dbReference type="WBParaSite" id="jg4273"/>
    </source>
</evidence>
<accession>A0A915EC33</accession>
<dbReference type="AlphaFoldDB" id="A0A915EC33"/>
<dbReference type="PANTHER" id="PTHR45908">
    <property type="entry name" value="PROTEIN CBG11750-RELATED"/>
    <property type="match status" value="1"/>
</dbReference>
<keyword evidence="1" id="KW-1185">Reference proteome</keyword>
<evidence type="ECO:0000313" key="1">
    <source>
        <dbReference type="Proteomes" id="UP000887574"/>
    </source>
</evidence>
<dbReference type="WBParaSite" id="jg4273">
    <property type="protein sequence ID" value="jg4273"/>
    <property type="gene ID" value="jg4273"/>
</dbReference>
<reference evidence="2" key="1">
    <citation type="submission" date="2022-11" db="UniProtKB">
        <authorList>
            <consortium name="WormBaseParasite"/>
        </authorList>
    </citation>
    <scope>IDENTIFICATION</scope>
</reference>
<dbReference type="Proteomes" id="UP000887574">
    <property type="component" value="Unplaced"/>
</dbReference>
<sequence>MHQKVYAEAHKYLLVTSVNQTFVFRGTKSKEQLFVEGWQSTQPGADFYGIGKVNKYFFRALNTLWAGCKQFCLRLVTSPQ</sequence>
<dbReference type="PANTHER" id="PTHR45908:SF5">
    <property type="entry name" value="FUNGAL LIPASE-LIKE DOMAIN-CONTAINING PROTEIN"/>
    <property type="match status" value="1"/>
</dbReference>
<name>A0A915EC33_9BILA</name>